<organism evidence="1 2">
    <name type="scientific">Taklimakanibacter albus</name>
    <dbReference type="NCBI Taxonomy" id="2800327"/>
    <lineage>
        <taxon>Bacteria</taxon>
        <taxon>Pseudomonadati</taxon>
        <taxon>Pseudomonadota</taxon>
        <taxon>Alphaproteobacteria</taxon>
        <taxon>Hyphomicrobiales</taxon>
        <taxon>Aestuariivirgaceae</taxon>
        <taxon>Taklimakanibacter</taxon>
    </lineage>
</organism>
<name>A0ACC5QWR9_9HYPH</name>
<comment type="caution">
    <text evidence="1">The sequence shown here is derived from an EMBL/GenBank/DDBJ whole genome shotgun (WGS) entry which is preliminary data.</text>
</comment>
<dbReference type="Proteomes" id="UP000616151">
    <property type="component" value="Unassembled WGS sequence"/>
</dbReference>
<evidence type="ECO:0000313" key="1">
    <source>
        <dbReference type="EMBL" id="MBK1864821.1"/>
    </source>
</evidence>
<dbReference type="EMBL" id="JAENHL010000003">
    <property type="protein sequence ID" value="MBK1864821.1"/>
    <property type="molecule type" value="Genomic_DNA"/>
</dbReference>
<sequence>MSGHPFALNGKTALVTGAGRGLGLAIAKALAQAGASVLLNGRTEAPLAEAARQITADGGAASVLAFDVTDQRQVEAAFARIVDLDILVNNVGLRDRRPVFDFSLEDVRKLIEADLIAPFELGRRAAKLMIDKKRGGRIINITSIAGLIANKGDAVYTTAKGGLMALTRALAAELGPKGITVNAVAPGFFATETNAKLTADPRVAEWLKARTALGRWGKPDEAAGAVVFLASPAASYVTGHMLAVDGGYLTHF</sequence>
<evidence type="ECO:0000313" key="2">
    <source>
        <dbReference type="Proteomes" id="UP000616151"/>
    </source>
</evidence>
<keyword evidence="2" id="KW-1185">Reference proteome</keyword>
<accession>A0ACC5QWR9</accession>
<protein>
    <submittedName>
        <fullName evidence="1">SDR family oxidoreductase</fullName>
    </submittedName>
</protein>
<gene>
    <name evidence="1" type="ORF">JHL16_00520</name>
</gene>
<proteinExistence type="predicted"/>
<reference evidence="1" key="1">
    <citation type="submission" date="2021-01" db="EMBL/GenBank/DDBJ databases">
        <authorList>
            <person name="Sun Q."/>
        </authorList>
    </citation>
    <scope>NUCLEOTIDE SEQUENCE</scope>
    <source>
        <strain evidence="1">YIM B02566</strain>
    </source>
</reference>